<proteinExistence type="predicted"/>
<dbReference type="PANTHER" id="PTHR46523">
    <property type="entry name" value="DCTP PYROPHOSPHATASE 1"/>
    <property type="match status" value="1"/>
</dbReference>
<dbReference type="Pfam" id="PF12643">
    <property type="entry name" value="MazG-like"/>
    <property type="match status" value="1"/>
</dbReference>
<dbReference type="GO" id="GO:0042262">
    <property type="term" value="P:DNA protection"/>
    <property type="evidence" value="ECO:0007669"/>
    <property type="project" value="TreeGrafter"/>
</dbReference>
<dbReference type="InterPro" id="IPR025984">
    <property type="entry name" value="DCTPP"/>
</dbReference>
<evidence type="ECO:0000313" key="1">
    <source>
        <dbReference type="EMBL" id="AIU69714.1"/>
    </source>
</evidence>
<keyword evidence="2" id="KW-1185">Reference proteome</keyword>
<dbReference type="PANTHER" id="PTHR46523:SF1">
    <property type="entry name" value="DCTP PYROPHOSPHATASE 1"/>
    <property type="match status" value="1"/>
</dbReference>
<keyword evidence="1" id="KW-0378">Hydrolase</keyword>
<protein>
    <submittedName>
        <fullName evidence="1">Nucleotide pyrophosphohydrolase</fullName>
    </submittedName>
</protein>
<dbReference type="HOGENOM" id="CLU_110454_2_1_2"/>
<dbReference type="OrthoDB" id="147562at2157"/>
<dbReference type="CDD" id="cd11537">
    <property type="entry name" value="NTP-PPase_RS21-C6_like"/>
    <property type="match status" value="1"/>
</dbReference>
<reference evidence="1 2" key="1">
    <citation type="journal article" date="2015" name="Int. J. Syst. Evol. Microbiol.">
        <title>Thermococcus eurythermalis sp. nov., a conditional piezophilic hyperthermophilic archaeon with a wide temperature range isolated from an oil-immersed chimney in the Guaymas Basin.</title>
        <authorList>
            <person name="Zhao W."/>
            <person name="Zeng X."/>
            <person name="Xiao X."/>
        </authorList>
    </citation>
    <scope>NUCLEOTIDE SEQUENCE [LARGE SCALE GENOMIC DNA]</scope>
    <source>
        <strain evidence="1 2">A501</strain>
    </source>
</reference>
<sequence>MHFRELEEKLVAFRDARGWMKYHTPKNLAISAAVEMGELLEHFQWESDEEILESIKDPAKKEAIADEIADVIIYLTLLAHELGIDLDRAVEEKIEKNGKKYPLRT</sequence>
<dbReference type="STRING" id="1505907.TEU_04840"/>
<dbReference type="GO" id="GO:0005829">
    <property type="term" value="C:cytosol"/>
    <property type="evidence" value="ECO:0007669"/>
    <property type="project" value="TreeGrafter"/>
</dbReference>
<dbReference type="AlphaFoldDB" id="A0A097QTC2"/>
<dbReference type="GeneID" id="25152761"/>
<dbReference type="PIRSF" id="PIRSF029826">
    <property type="entry name" value="UCP029826_pph"/>
    <property type="match status" value="1"/>
</dbReference>
<dbReference type="Gene3D" id="1.10.287.1080">
    <property type="entry name" value="MazG-like"/>
    <property type="match status" value="1"/>
</dbReference>
<dbReference type="GO" id="GO:0047840">
    <property type="term" value="F:dCTP diphosphatase activity"/>
    <property type="evidence" value="ECO:0007669"/>
    <property type="project" value="TreeGrafter"/>
</dbReference>
<dbReference type="SUPFAM" id="SSF101386">
    <property type="entry name" value="all-alpha NTP pyrophosphatases"/>
    <property type="match status" value="1"/>
</dbReference>
<gene>
    <name evidence="1" type="ORF">TEU_04840</name>
</gene>
<name>A0A097QTC2_9EURY</name>
<organism evidence="1 2">
    <name type="scientific">Thermococcus eurythermalis</name>
    <dbReference type="NCBI Taxonomy" id="1505907"/>
    <lineage>
        <taxon>Archaea</taxon>
        <taxon>Methanobacteriati</taxon>
        <taxon>Methanobacteriota</taxon>
        <taxon>Thermococci</taxon>
        <taxon>Thermococcales</taxon>
        <taxon>Thermococcaceae</taxon>
        <taxon>Thermococcus</taxon>
    </lineage>
</organism>
<dbReference type="Proteomes" id="UP000029980">
    <property type="component" value="Chromosome"/>
</dbReference>
<dbReference type="EMBL" id="CP008887">
    <property type="protein sequence ID" value="AIU69714.1"/>
    <property type="molecule type" value="Genomic_DNA"/>
</dbReference>
<dbReference type="InterPro" id="IPR052555">
    <property type="entry name" value="dCTP_Pyrophosphatase"/>
</dbReference>
<accession>A0A097QTC2</accession>
<dbReference type="GO" id="GO:0006253">
    <property type="term" value="P:dCTP catabolic process"/>
    <property type="evidence" value="ECO:0007669"/>
    <property type="project" value="TreeGrafter"/>
</dbReference>
<dbReference type="KEGG" id="teu:TEU_04840"/>
<dbReference type="RefSeq" id="WP_050002692.1">
    <property type="nucleotide sequence ID" value="NZ_CP008887.1"/>
</dbReference>
<evidence type="ECO:0000313" key="2">
    <source>
        <dbReference type="Proteomes" id="UP000029980"/>
    </source>
</evidence>